<organism evidence="3 4">
    <name type="scientific">Urochloa decumbens</name>
    <dbReference type="NCBI Taxonomy" id="240449"/>
    <lineage>
        <taxon>Eukaryota</taxon>
        <taxon>Viridiplantae</taxon>
        <taxon>Streptophyta</taxon>
        <taxon>Embryophyta</taxon>
        <taxon>Tracheophyta</taxon>
        <taxon>Spermatophyta</taxon>
        <taxon>Magnoliopsida</taxon>
        <taxon>Liliopsida</taxon>
        <taxon>Poales</taxon>
        <taxon>Poaceae</taxon>
        <taxon>PACMAD clade</taxon>
        <taxon>Panicoideae</taxon>
        <taxon>Panicodae</taxon>
        <taxon>Paniceae</taxon>
        <taxon>Melinidinae</taxon>
        <taxon>Urochloa</taxon>
    </lineage>
</organism>
<feature type="region of interest" description="Disordered" evidence="1">
    <location>
        <begin position="1"/>
        <end position="20"/>
    </location>
</feature>
<dbReference type="SUPFAM" id="SSF81383">
    <property type="entry name" value="F-box domain"/>
    <property type="match status" value="1"/>
</dbReference>
<dbReference type="PANTHER" id="PTHR38926:SF74">
    <property type="entry name" value="OS08G0193600 PROTEIN"/>
    <property type="match status" value="1"/>
</dbReference>
<evidence type="ECO:0000259" key="2">
    <source>
        <dbReference type="Pfam" id="PF12937"/>
    </source>
</evidence>
<dbReference type="FunFam" id="1.20.1280.50:FF:000037">
    <property type="entry name" value="F-box protein SKIP19"/>
    <property type="match status" value="1"/>
</dbReference>
<evidence type="ECO:0000256" key="1">
    <source>
        <dbReference type="SAM" id="MobiDB-lite"/>
    </source>
</evidence>
<dbReference type="InterPro" id="IPR001810">
    <property type="entry name" value="F-box_dom"/>
</dbReference>
<dbReference type="Gene3D" id="3.80.10.10">
    <property type="entry name" value="Ribonuclease Inhibitor"/>
    <property type="match status" value="1"/>
</dbReference>
<proteinExistence type="predicted"/>
<dbReference type="Pfam" id="PF12937">
    <property type="entry name" value="F-box-like"/>
    <property type="match status" value="1"/>
</dbReference>
<feature type="domain" description="F-box" evidence="2">
    <location>
        <begin position="28"/>
        <end position="76"/>
    </location>
</feature>
<name>A0ABC9BX00_9POAL</name>
<dbReference type="Proteomes" id="UP001497457">
    <property type="component" value="Chromosome 27b"/>
</dbReference>
<dbReference type="EMBL" id="OZ075137">
    <property type="protein sequence ID" value="CAL5007785.1"/>
    <property type="molecule type" value="Genomic_DNA"/>
</dbReference>
<dbReference type="PANTHER" id="PTHR38926">
    <property type="entry name" value="F-BOX DOMAIN CONTAINING PROTEIN, EXPRESSED"/>
    <property type="match status" value="1"/>
</dbReference>
<accession>A0ABC9BX00</accession>
<reference evidence="3 4" key="2">
    <citation type="submission" date="2024-10" db="EMBL/GenBank/DDBJ databases">
        <authorList>
            <person name="Ryan C."/>
        </authorList>
    </citation>
    <scope>NUCLEOTIDE SEQUENCE [LARGE SCALE GENOMIC DNA]</scope>
</reference>
<gene>
    <name evidence="3" type="ORF">URODEC1_LOCUS68673</name>
</gene>
<evidence type="ECO:0000313" key="3">
    <source>
        <dbReference type="EMBL" id="CAL5007785.1"/>
    </source>
</evidence>
<dbReference type="InterPro" id="IPR036047">
    <property type="entry name" value="F-box-like_dom_sf"/>
</dbReference>
<reference evidence="4" key="1">
    <citation type="submission" date="2024-06" db="EMBL/GenBank/DDBJ databases">
        <authorList>
            <person name="Ryan C."/>
        </authorList>
    </citation>
    <scope>NUCLEOTIDE SEQUENCE [LARGE SCALE GENOMIC DNA]</scope>
</reference>
<sequence>MPCSSPRRCRPKPAHPPASAGAAAARDWASLPRDVLSAIFLRLGPCREIMRGAEFACAAWRRAAVEDPGLWRRVDIDVFVLAAAGLRKGWRAMLRAAVDRGAGRCEHFSGPCDEELLLYLVERANSLKSLHLLCLHVPNEVLNAAVKKYPHLEDLELKFVRFPSDNMLISVCQACPRLKKLNLYFSQCSDDGQLVLEIIKGGIPMMSELLSLELFLCDLTNEGLTSILDNCPLLESLYITGSFDYYGMDEELQAKCSRVKNLTLPIYSING</sequence>
<dbReference type="AlphaFoldDB" id="A0ABC9BX00"/>
<evidence type="ECO:0000313" key="4">
    <source>
        <dbReference type="Proteomes" id="UP001497457"/>
    </source>
</evidence>
<dbReference type="SUPFAM" id="SSF52047">
    <property type="entry name" value="RNI-like"/>
    <property type="match status" value="1"/>
</dbReference>
<dbReference type="Gene3D" id="1.20.1280.50">
    <property type="match status" value="1"/>
</dbReference>
<keyword evidence="4" id="KW-1185">Reference proteome</keyword>
<protein>
    <recommendedName>
        <fullName evidence="2">F-box domain-containing protein</fullName>
    </recommendedName>
</protein>
<dbReference type="InterPro" id="IPR032675">
    <property type="entry name" value="LRR_dom_sf"/>
</dbReference>